<dbReference type="Gene3D" id="3.15.10.30">
    <property type="entry name" value="Haemolymph juvenile hormone binding protein"/>
    <property type="match status" value="1"/>
</dbReference>
<evidence type="ECO:0000256" key="2">
    <source>
        <dbReference type="ARBA" id="ARBA00023108"/>
    </source>
</evidence>
<keyword evidence="6" id="KW-1185">Reference proteome</keyword>
<dbReference type="STRING" id="195883.A0A482WTX4"/>
<keyword evidence="2" id="KW-0090">Biological rhythms</keyword>
<dbReference type="OrthoDB" id="8174700at2759"/>
<feature type="chain" id="PRO_5019720353" evidence="4">
    <location>
        <begin position="28"/>
        <end position="258"/>
    </location>
</feature>
<dbReference type="Pfam" id="PF06585">
    <property type="entry name" value="JHBP"/>
    <property type="match status" value="1"/>
</dbReference>
<reference evidence="5 6" key="1">
    <citation type="journal article" date="2017" name="Gigascience">
        <title>Genome sequence of the small brown planthopper, Laodelphax striatellus.</title>
        <authorList>
            <person name="Zhu J."/>
            <person name="Jiang F."/>
            <person name="Wang X."/>
            <person name="Yang P."/>
            <person name="Bao Y."/>
            <person name="Zhao W."/>
            <person name="Wang W."/>
            <person name="Lu H."/>
            <person name="Wang Q."/>
            <person name="Cui N."/>
            <person name="Li J."/>
            <person name="Chen X."/>
            <person name="Luo L."/>
            <person name="Yu J."/>
            <person name="Kang L."/>
            <person name="Cui F."/>
        </authorList>
    </citation>
    <scope>NUCLEOTIDE SEQUENCE [LARGE SCALE GENOMIC DNA]</scope>
    <source>
        <strain evidence="5">Lst14</strain>
    </source>
</reference>
<feature type="signal peptide" evidence="4">
    <location>
        <begin position="1"/>
        <end position="27"/>
    </location>
</feature>
<evidence type="ECO:0000313" key="6">
    <source>
        <dbReference type="Proteomes" id="UP000291343"/>
    </source>
</evidence>
<accession>A0A482WTX4</accession>
<keyword evidence="1 4" id="KW-0732">Signal</keyword>
<evidence type="ECO:0000256" key="4">
    <source>
        <dbReference type="SAM" id="SignalP"/>
    </source>
</evidence>
<evidence type="ECO:0000313" key="5">
    <source>
        <dbReference type="EMBL" id="RZF36621.1"/>
    </source>
</evidence>
<dbReference type="GO" id="GO:0007623">
    <property type="term" value="P:circadian rhythm"/>
    <property type="evidence" value="ECO:0007669"/>
    <property type="project" value="UniProtKB-ARBA"/>
</dbReference>
<comment type="similarity">
    <text evidence="3">Belongs to the TO family.</text>
</comment>
<dbReference type="PANTHER" id="PTHR11008:SF41">
    <property type="entry name" value="RE70318P"/>
    <property type="match status" value="1"/>
</dbReference>
<dbReference type="SMR" id="A0A482WTX4"/>
<evidence type="ECO:0000256" key="1">
    <source>
        <dbReference type="ARBA" id="ARBA00022729"/>
    </source>
</evidence>
<proteinExistence type="inferred from homology"/>
<dbReference type="InParanoid" id="A0A482WTX4"/>
<dbReference type="SMART" id="SM00700">
    <property type="entry name" value="JHBP"/>
    <property type="match status" value="1"/>
</dbReference>
<dbReference type="InterPro" id="IPR010562">
    <property type="entry name" value="Haemolymph_juvenile_hormone-bd"/>
</dbReference>
<comment type="caution">
    <text evidence="5">The sequence shown here is derived from an EMBL/GenBank/DDBJ whole genome shotgun (WGS) entry which is preliminary data.</text>
</comment>
<dbReference type="FunFam" id="3.15.10.30:FF:000001">
    <property type="entry name" value="Takeout-like protein 1"/>
    <property type="match status" value="1"/>
</dbReference>
<dbReference type="InterPro" id="IPR038606">
    <property type="entry name" value="To_sf"/>
</dbReference>
<organism evidence="5 6">
    <name type="scientific">Laodelphax striatellus</name>
    <name type="common">Small brown planthopper</name>
    <name type="synonym">Delphax striatella</name>
    <dbReference type="NCBI Taxonomy" id="195883"/>
    <lineage>
        <taxon>Eukaryota</taxon>
        <taxon>Metazoa</taxon>
        <taxon>Ecdysozoa</taxon>
        <taxon>Arthropoda</taxon>
        <taxon>Hexapoda</taxon>
        <taxon>Insecta</taxon>
        <taxon>Pterygota</taxon>
        <taxon>Neoptera</taxon>
        <taxon>Paraneoptera</taxon>
        <taxon>Hemiptera</taxon>
        <taxon>Auchenorrhyncha</taxon>
        <taxon>Fulgoroidea</taxon>
        <taxon>Delphacidae</taxon>
        <taxon>Criomorphinae</taxon>
        <taxon>Laodelphax</taxon>
    </lineage>
</organism>
<dbReference type="PANTHER" id="PTHR11008">
    <property type="entry name" value="PROTEIN TAKEOUT-LIKE PROTEIN"/>
    <property type="match status" value="1"/>
</dbReference>
<sequence length="258" mass="29265">MYLRNEWMTSCWLLFMISLSFLPNSITQKVKSGDSLNIPCHRNSPDFNTCMIKVLHDVRPILKKGVPKMRIQTLEPMFVPQILVKQGSGPVSIDSTFTDQKIHGMTNYMINGIKIDLDNFKMEVDFYLPWLYIEGGYSIKGQILVLPISGSGDSWSNYTTVTGKAVLTGHSESRNGEEYWGIDDLKFSINVKKATIHMNNLFNGNKQLGDAMNNFMSQNFDAVFQELKPVIDEAIAIILKDIIKKLFAKFPVKALFPI</sequence>
<protein>
    <submittedName>
        <fullName evidence="5">Uncharacterized protein</fullName>
    </submittedName>
</protein>
<evidence type="ECO:0000256" key="3">
    <source>
        <dbReference type="ARBA" id="ARBA00060902"/>
    </source>
</evidence>
<name>A0A482WTX4_LAOST</name>
<dbReference type="Proteomes" id="UP000291343">
    <property type="component" value="Unassembled WGS sequence"/>
</dbReference>
<dbReference type="AlphaFoldDB" id="A0A482WTX4"/>
<gene>
    <name evidence="5" type="ORF">LSTR_LSTR007324</name>
</gene>
<dbReference type="EMBL" id="QKKF02026138">
    <property type="protein sequence ID" value="RZF36621.1"/>
    <property type="molecule type" value="Genomic_DNA"/>
</dbReference>